<name>A0A4Y2SIX4_ARAVE</name>
<reference evidence="1 2" key="1">
    <citation type="journal article" date="2019" name="Sci. Rep.">
        <title>Orb-weaving spider Araneus ventricosus genome elucidates the spidroin gene catalogue.</title>
        <authorList>
            <person name="Kono N."/>
            <person name="Nakamura H."/>
            <person name="Ohtoshi R."/>
            <person name="Moran D.A.P."/>
            <person name="Shinohara A."/>
            <person name="Yoshida Y."/>
            <person name="Fujiwara M."/>
            <person name="Mori M."/>
            <person name="Tomita M."/>
            <person name="Arakawa K."/>
        </authorList>
    </citation>
    <scope>NUCLEOTIDE SEQUENCE [LARGE SCALE GENOMIC DNA]</scope>
</reference>
<accession>A0A4Y2SIX4</accession>
<sequence>MKSFDLKYERKQETAEEKVKNVKLIEESDNEDFALLNKKMEAANIEELIYLESPMVNSSTNMFALIDNVGGARLKAHYSYVCGFQEVEGDEYDMICLRTTNLTESKFVSVVNGQIAISKIHLIELVGFQVM</sequence>
<comment type="caution">
    <text evidence="1">The sequence shown here is derived from an EMBL/GenBank/DDBJ whole genome shotgun (WGS) entry which is preliminary data.</text>
</comment>
<protein>
    <submittedName>
        <fullName evidence="1">Uncharacterized protein</fullName>
    </submittedName>
</protein>
<dbReference type="Proteomes" id="UP000499080">
    <property type="component" value="Unassembled WGS sequence"/>
</dbReference>
<evidence type="ECO:0000313" key="2">
    <source>
        <dbReference type="Proteomes" id="UP000499080"/>
    </source>
</evidence>
<dbReference type="EMBL" id="BGPR01021851">
    <property type="protein sequence ID" value="GBN87556.1"/>
    <property type="molecule type" value="Genomic_DNA"/>
</dbReference>
<gene>
    <name evidence="1" type="ORF">AVEN_214332_1</name>
</gene>
<evidence type="ECO:0000313" key="1">
    <source>
        <dbReference type="EMBL" id="GBN87556.1"/>
    </source>
</evidence>
<proteinExistence type="predicted"/>
<dbReference type="AlphaFoldDB" id="A0A4Y2SIX4"/>
<keyword evidence="2" id="KW-1185">Reference proteome</keyword>
<organism evidence="1 2">
    <name type="scientific">Araneus ventricosus</name>
    <name type="common">Orbweaver spider</name>
    <name type="synonym">Epeira ventricosa</name>
    <dbReference type="NCBI Taxonomy" id="182803"/>
    <lineage>
        <taxon>Eukaryota</taxon>
        <taxon>Metazoa</taxon>
        <taxon>Ecdysozoa</taxon>
        <taxon>Arthropoda</taxon>
        <taxon>Chelicerata</taxon>
        <taxon>Arachnida</taxon>
        <taxon>Araneae</taxon>
        <taxon>Araneomorphae</taxon>
        <taxon>Entelegynae</taxon>
        <taxon>Araneoidea</taxon>
        <taxon>Araneidae</taxon>
        <taxon>Araneus</taxon>
    </lineage>
</organism>